<name>A0A3D8PHS4_9RHOB</name>
<sequence>MRRLLVTGGAGILGRALAERGIAGWRLRSLARSHPADYPADAETVEGDLCDPQAVRRAVAGCDAVLHLACRYADDIGFAETLAVNYHATLDLMEAAAEAGIRNVVFASSNHVQGFFPRSAAPLSETAQVRPDGWYGVSKIWGEAVMALYADTRGMTTTSLRIGSSCAQVMDERQFHMWLGFDDFAQLVRLSIERQGPGHAVLNAVGDCEGAFFDNSRAKAMGYAPRQNPRDHLSDPSIPGAAPQGGIFGRSLGGGFARANFKADLELWENTP</sequence>
<evidence type="ECO:0000256" key="1">
    <source>
        <dbReference type="ARBA" id="ARBA00005125"/>
    </source>
</evidence>
<evidence type="ECO:0000313" key="4">
    <source>
        <dbReference type="EMBL" id="RDW14735.1"/>
    </source>
</evidence>
<comment type="caution">
    <text evidence="4">The sequence shown here is derived from an EMBL/GenBank/DDBJ whole genome shotgun (WGS) entry which is preliminary data.</text>
</comment>
<comment type="pathway">
    <text evidence="1">Bacterial outer membrane biogenesis; LPS O-antigen biosynthesis.</text>
</comment>
<protein>
    <submittedName>
        <fullName evidence="4">NAD-dependent dehydratase</fullName>
    </submittedName>
</protein>
<accession>A0A3D8PHS4</accession>
<keyword evidence="5" id="KW-1185">Reference proteome</keyword>
<organism evidence="4 5">
    <name type="scientific">Paracoccus thiocyanatus</name>
    <dbReference type="NCBI Taxonomy" id="34006"/>
    <lineage>
        <taxon>Bacteria</taxon>
        <taxon>Pseudomonadati</taxon>
        <taxon>Pseudomonadota</taxon>
        <taxon>Alphaproteobacteria</taxon>
        <taxon>Rhodobacterales</taxon>
        <taxon>Paracoccaceae</taxon>
        <taxon>Paracoccus</taxon>
    </lineage>
</organism>
<dbReference type="AlphaFoldDB" id="A0A3D8PHS4"/>
<dbReference type="SUPFAM" id="SSF51735">
    <property type="entry name" value="NAD(P)-binding Rossmann-fold domains"/>
    <property type="match status" value="1"/>
</dbReference>
<dbReference type="InterPro" id="IPR001509">
    <property type="entry name" value="Epimerase_deHydtase"/>
</dbReference>
<dbReference type="Gene3D" id="3.40.50.720">
    <property type="entry name" value="NAD(P)-binding Rossmann-like Domain"/>
    <property type="match status" value="1"/>
</dbReference>
<dbReference type="PANTHER" id="PTHR43000">
    <property type="entry name" value="DTDP-D-GLUCOSE 4,6-DEHYDRATASE-RELATED"/>
    <property type="match status" value="1"/>
</dbReference>
<reference evidence="4 5" key="1">
    <citation type="submission" date="2018-05" db="EMBL/GenBank/DDBJ databases">
        <title>Whole genome sequencing of Paracoccus thiocyanatus SST.</title>
        <authorList>
            <person name="Ghosh W."/>
            <person name="Rameez M.J."/>
            <person name="Roy C."/>
        </authorList>
    </citation>
    <scope>NUCLEOTIDE SEQUENCE [LARGE SCALE GENOMIC DNA]</scope>
    <source>
        <strain evidence="4 5">SST</strain>
    </source>
</reference>
<dbReference type="RefSeq" id="WP_115754259.1">
    <property type="nucleotide sequence ID" value="NZ_QFCQ01000003.1"/>
</dbReference>
<dbReference type="InterPro" id="IPR036291">
    <property type="entry name" value="NAD(P)-bd_dom_sf"/>
</dbReference>
<dbReference type="Proteomes" id="UP000256679">
    <property type="component" value="Unassembled WGS sequence"/>
</dbReference>
<dbReference type="EMBL" id="QFCQ01000003">
    <property type="protein sequence ID" value="RDW14735.1"/>
    <property type="molecule type" value="Genomic_DNA"/>
</dbReference>
<evidence type="ECO:0000256" key="2">
    <source>
        <dbReference type="ARBA" id="ARBA00007637"/>
    </source>
</evidence>
<comment type="similarity">
    <text evidence="2">Belongs to the NAD(P)-dependent epimerase/dehydratase family.</text>
</comment>
<dbReference type="Pfam" id="PF01370">
    <property type="entry name" value="Epimerase"/>
    <property type="match status" value="1"/>
</dbReference>
<gene>
    <name evidence="4" type="ORF">DIE28_00955</name>
</gene>
<evidence type="ECO:0000259" key="3">
    <source>
        <dbReference type="Pfam" id="PF01370"/>
    </source>
</evidence>
<proteinExistence type="inferred from homology"/>
<evidence type="ECO:0000313" key="5">
    <source>
        <dbReference type="Proteomes" id="UP000256679"/>
    </source>
</evidence>
<feature type="domain" description="NAD-dependent epimerase/dehydratase" evidence="3">
    <location>
        <begin position="5"/>
        <end position="163"/>
    </location>
</feature>